<feature type="domain" description="CRISPR type III-associated protein" evidence="2">
    <location>
        <begin position="8"/>
        <end position="173"/>
    </location>
</feature>
<evidence type="ECO:0000256" key="1">
    <source>
        <dbReference type="ARBA" id="ARBA00023118"/>
    </source>
</evidence>
<proteinExistence type="predicted"/>
<dbReference type="GO" id="GO:0051607">
    <property type="term" value="P:defense response to virus"/>
    <property type="evidence" value="ECO:0007669"/>
    <property type="project" value="UniProtKB-KW"/>
</dbReference>
<dbReference type="KEGG" id="hhy:Halhy_6091"/>
<evidence type="ECO:0000313" key="3">
    <source>
        <dbReference type="EMBL" id="AEE53913.1"/>
    </source>
</evidence>
<dbReference type="eggNOG" id="COG1367">
    <property type="taxonomic scope" value="Bacteria"/>
</dbReference>
<dbReference type="OrthoDB" id="190500at2"/>
<evidence type="ECO:0000313" key="4">
    <source>
        <dbReference type="Proteomes" id="UP000008461"/>
    </source>
</evidence>
<dbReference type="EMBL" id="CP002691">
    <property type="protein sequence ID" value="AEE53913.1"/>
    <property type="molecule type" value="Genomic_DNA"/>
</dbReference>
<evidence type="ECO:0000259" key="2">
    <source>
        <dbReference type="Pfam" id="PF03787"/>
    </source>
</evidence>
<dbReference type="NCBIfam" id="TIGR01894">
    <property type="entry name" value="cas_TM1795_cmr1"/>
    <property type="match status" value="1"/>
</dbReference>
<sequence>METITFLCKTITPMFIAGADGKTLEFRASSLKGAMRFWWRAFNAHIRVDSDVSPHGGKLNEGLRDIESRIFGGAGSSNVDAKRSSFSIQVMEIGRDANGYDLLPHRPTNSKLQAFLPASTFQVIIRIPENYRVVAKLFGDEVEVFNRDRLVTLFQLTSILGGMGKRVRRGMGSWQITSATIDQTQFPCLENPQINDIFSLVKILTPHYDLHSSGSIVMNFSGRMDKYPWVRKIEIGKKHTSADSLLYDISAATHLQKKPGLEDAYNASMGHAKMGRFASPIYVSVLPDNRSIVTTLNTIPDRDIHLSNPNIQDQFKKSFL</sequence>
<reference evidence="3 4" key="1">
    <citation type="journal article" date="2011" name="Stand. Genomic Sci.">
        <title>Complete genome sequence of Haliscomenobacter hydrossis type strain (O).</title>
        <authorList>
            <consortium name="US DOE Joint Genome Institute (JGI-PGF)"/>
            <person name="Daligault H."/>
            <person name="Lapidus A."/>
            <person name="Zeytun A."/>
            <person name="Nolan M."/>
            <person name="Lucas S."/>
            <person name="Del Rio T.G."/>
            <person name="Tice H."/>
            <person name="Cheng J.F."/>
            <person name="Tapia R."/>
            <person name="Han C."/>
            <person name="Goodwin L."/>
            <person name="Pitluck S."/>
            <person name="Liolios K."/>
            <person name="Pagani I."/>
            <person name="Ivanova N."/>
            <person name="Huntemann M."/>
            <person name="Mavromatis K."/>
            <person name="Mikhailova N."/>
            <person name="Pati A."/>
            <person name="Chen A."/>
            <person name="Palaniappan K."/>
            <person name="Land M."/>
            <person name="Hauser L."/>
            <person name="Brambilla E.M."/>
            <person name="Rohde M."/>
            <person name="Verbarg S."/>
            <person name="Goker M."/>
            <person name="Bristow J."/>
            <person name="Eisen J.A."/>
            <person name="Markowitz V."/>
            <person name="Hugenholtz P."/>
            <person name="Kyrpides N.C."/>
            <person name="Klenk H.P."/>
            <person name="Woyke T."/>
        </authorList>
    </citation>
    <scope>NUCLEOTIDE SEQUENCE [LARGE SCALE GENOMIC DNA]</scope>
    <source>
        <strain evidence="4">ATCC 27775 / DSM 1100 / LMG 10767 / O</strain>
    </source>
</reference>
<keyword evidence="1" id="KW-0051">Antiviral defense</keyword>
<dbReference type="STRING" id="760192.Halhy_6091"/>
<dbReference type="AlphaFoldDB" id="F4L2J5"/>
<dbReference type="HOGENOM" id="CLU_050338_0_0_10"/>
<name>F4L2J5_HALH1</name>
<dbReference type="InterPro" id="IPR005537">
    <property type="entry name" value="RAMP_III_fam"/>
</dbReference>
<dbReference type="Proteomes" id="UP000008461">
    <property type="component" value="Chromosome"/>
</dbReference>
<organism evidence="3 4">
    <name type="scientific">Haliscomenobacter hydrossis (strain ATCC 27775 / DSM 1100 / LMG 10767 / O)</name>
    <dbReference type="NCBI Taxonomy" id="760192"/>
    <lineage>
        <taxon>Bacteria</taxon>
        <taxon>Pseudomonadati</taxon>
        <taxon>Bacteroidota</taxon>
        <taxon>Saprospiria</taxon>
        <taxon>Saprospirales</taxon>
        <taxon>Haliscomenobacteraceae</taxon>
        <taxon>Haliscomenobacter</taxon>
    </lineage>
</organism>
<keyword evidence="4" id="KW-1185">Reference proteome</keyword>
<dbReference type="RefSeq" id="WP_013768435.1">
    <property type="nucleotide sequence ID" value="NC_015510.1"/>
</dbReference>
<accession>F4L2J5</accession>
<gene>
    <name evidence="3" type="ordered locus">Halhy_6091</name>
</gene>
<protein>
    <submittedName>
        <fullName evidence="3">CRISPR-associated protein TM1795 family protein</fullName>
    </submittedName>
</protein>
<dbReference type="InterPro" id="IPR007522">
    <property type="entry name" value="CRISPR-assoc_prot_TM1795"/>
</dbReference>
<dbReference type="Pfam" id="PF03787">
    <property type="entry name" value="RAMPs"/>
    <property type="match status" value="1"/>
</dbReference>
<reference key="2">
    <citation type="submission" date="2011-04" db="EMBL/GenBank/DDBJ databases">
        <title>Complete sequence of chromosome of Haliscomenobacter hydrossis DSM 1100.</title>
        <authorList>
            <consortium name="US DOE Joint Genome Institute (JGI-PGF)"/>
            <person name="Lucas S."/>
            <person name="Han J."/>
            <person name="Lapidus A."/>
            <person name="Bruce D."/>
            <person name="Goodwin L."/>
            <person name="Pitluck S."/>
            <person name="Peters L."/>
            <person name="Kyrpides N."/>
            <person name="Mavromatis K."/>
            <person name="Ivanova N."/>
            <person name="Ovchinnikova G."/>
            <person name="Pagani I."/>
            <person name="Daligault H."/>
            <person name="Detter J.C."/>
            <person name="Han C."/>
            <person name="Land M."/>
            <person name="Hauser L."/>
            <person name="Markowitz V."/>
            <person name="Cheng J.-F."/>
            <person name="Hugenholtz P."/>
            <person name="Woyke T."/>
            <person name="Wu D."/>
            <person name="Verbarg S."/>
            <person name="Frueling A."/>
            <person name="Brambilla E."/>
            <person name="Klenk H.-P."/>
            <person name="Eisen J.A."/>
        </authorList>
    </citation>
    <scope>NUCLEOTIDE SEQUENCE</scope>
    <source>
        <strain>DSM 1100</strain>
    </source>
</reference>